<keyword evidence="11" id="KW-0521">NADP</keyword>
<keyword evidence="10" id="KW-0274">FAD</keyword>
<evidence type="ECO:0000313" key="19">
    <source>
        <dbReference type="EMBL" id="KAH6894290.1"/>
    </source>
</evidence>
<keyword evidence="12" id="KW-0249">Electron transport</keyword>
<evidence type="ECO:0000256" key="8">
    <source>
        <dbReference type="ARBA" id="ARBA00022643"/>
    </source>
</evidence>
<dbReference type="Gene3D" id="3.40.920.10">
    <property type="entry name" value="Pyruvate-ferredoxin oxidoreductase, PFOR, domain III"/>
    <property type="match status" value="1"/>
</dbReference>
<dbReference type="Gene3D" id="2.40.30.10">
    <property type="entry name" value="Translation factors"/>
    <property type="match status" value="1"/>
</dbReference>
<dbReference type="FunFam" id="3.40.50.970:FF:000052">
    <property type="entry name" value="Sulfite reductase [NADPH] flavoprotein component"/>
    <property type="match status" value="1"/>
</dbReference>
<comment type="cofactor">
    <cofactor evidence="2">
        <name>FAD</name>
        <dbReference type="ChEBI" id="CHEBI:57692"/>
    </cofactor>
</comment>
<dbReference type="OrthoDB" id="1856718at2759"/>
<dbReference type="InterPro" id="IPR002869">
    <property type="entry name" value="Pyrv_flavodox_OxRed_cen"/>
</dbReference>
<dbReference type="InterPro" id="IPR001709">
    <property type="entry name" value="Flavoprot_Pyr_Nucl_cyt_Rdtase"/>
</dbReference>
<dbReference type="SUPFAM" id="SSF63380">
    <property type="entry name" value="Riboflavin synthase domain-like"/>
    <property type="match status" value="1"/>
</dbReference>
<dbReference type="InterPro" id="IPR017927">
    <property type="entry name" value="FAD-bd_FR_type"/>
</dbReference>
<dbReference type="InterPro" id="IPR003097">
    <property type="entry name" value="CysJ-like_FAD-binding"/>
</dbReference>
<evidence type="ECO:0000256" key="4">
    <source>
        <dbReference type="ARBA" id="ARBA00012604"/>
    </source>
</evidence>
<dbReference type="InterPro" id="IPR023173">
    <property type="entry name" value="NADPH_Cyt_P450_Rdtase_alpha"/>
</dbReference>
<dbReference type="PANTHER" id="PTHR19384:SF109">
    <property type="entry name" value="SULFITE REDUCTASE [NADPH] FLAVOPROTEIN COMPONENT"/>
    <property type="match status" value="1"/>
</dbReference>
<dbReference type="CDD" id="cd06207">
    <property type="entry name" value="CyPoR_like"/>
    <property type="match status" value="1"/>
</dbReference>
<dbReference type="Pfam" id="PF00175">
    <property type="entry name" value="NAD_binding_1"/>
    <property type="match status" value="1"/>
</dbReference>
<dbReference type="SUPFAM" id="SSF52922">
    <property type="entry name" value="TK C-terminal domain-like"/>
    <property type="match status" value="1"/>
</dbReference>
<protein>
    <recommendedName>
        <fullName evidence="4">assimilatory sulfite reductase (NADPH)</fullName>
        <ecNumber evidence="4">1.8.1.2</ecNumber>
    </recommendedName>
</protein>
<evidence type="ECO:0000256" key="9">
    <source>
        <dbReference type="ARBA" id="ARBA00022723"/>
    </source>
</evidence>
<evidence type="ECO:0000256" key="10">
    <source>
        <dbReference type="ARBA" id="ARBA00022827"/>
    </source>
</evidence>
<keyword evidence="15" id="KW-0411">Iron-sulfur</keyword>
<dbReference type="InterPro" id="IPR001433">
    <property type="entry name" value="OxRdtase_FAD/NAD-bd"/>
</dbReference>
<organism evidence="19 20">
    <name type="scientific">Thelonectria olida</name>
    <dbReference type="NCBI Taxonomy" id="1576542"/>
    <lineage>
        <taxon>Eukaryota</taxon>
        <taxon>Fungi</taxon>
        <taxon>Dikarya</taxon>
        <taxon>Ascomycota</taxon>
        <taxon>Pezizomycotina</taxon>
        <taxon>Sordariomycetes</taxon>
        <taxon>Hypocreomycetidae</taxon>
        <taxon>Hypocreales</taxon>
        <taxon>Nectriaceae</taxon>
        <taxon>Thelonectria</taxon>
    </lineage>
</organism>
<dbReference type="FunFam" id="3.40.50.80:FF:000011">
    <property type="entry name" value="Sulfite reductase flavoprotein component"/>
    <property type="match status" value="1"/>
</dbReference>
<keyword evidence="14" id="KW-0408">Iron</keyword>
<gene>
    <name evidence="19" type="ORF">B0T10DRAFT_480081</name>
</gene>
<dbReference type="SUPFAM" id="SSF52343">
    <property type="entry name" value="Ferredoxin reductase-like, C-terminal NADP-linked domain"/>
    <property type="match status" value="1"/>
</dbReference>
<dbReference type="Pfam" id="PF17147">
    <property type="entry name" value="PFOR_II"/>
    <property type="match status" value="1"/>
</dbReference>
<keyword evidence="7" id="KW-0285">Flavoprotein</keyword>
<comment type="cofactor">
    <cofactor evidence="1">
        <name>FMN</name>
        <dbReference type="ChEBI" id="CHEBI:58210"/>
    </cofactor>
</comment>
<dbReference type="Pfam" id="PF01558">
    <property type="entry name" value="POR"/>
    <property type="match status" value="1"/>
</dbReference>
<dbReference type="Pfam" id="PF00667">
    <property type="entry name" value="FAD_binding_1"/>
    <property type="match status" value="1"/>
</dbReference>
<dbReference type="InterPro" id="IPR039261">
    <property type="entry name" value="FNR_nucleotide-bd"/>
</dbReference>
<dbReference type="GO" id="GO:0016903">
    <property type="term" value="F:oxidoreductase activity, acting on the aldehyde or oxo group of donors"/>
    <property type="evidence" value="ECO:0007669"/>
    <property type="project" value="InterPro"/>
</dbReference>
<dbReference type="InterPro" id="IPR019752">
    <property type="entry name" value="Pyrv/ketoisovalerate_OxRed_cat"/>
</dbReference>
<evidence type="ECO:0000256" key="1">
    <source>
        <dbReference type="ARBA" id="ARBA00001917"/>
    </source>
</evidence>
<dbReference type="Gene3D" id="1.20.990.10">
    <property type="entry name" value="NADPH-cytochrome p450 Reductase, Chain A, domain 3"/>
    <property type="match status" value="1"/>
</dbReference>
<evidence type="ECO:0000256" key="11">
    <source>
        <dbReference type="ARBA" id="ARBA00022857"/>
    </source>
</evidence>
<dbReference type="FunFam" id="1.20.990.10:FF:000010">
    <property type="entry name" value="Sulfite reductase [NADPH] flavoprotein component"/>
    <property type="match status" value="1"/>
</dbReference>
<dbReference type="SUPFAM" id="SSF53323">
    <property type="entry name" value="Pyruvate-ferredoxin oxidoreductase, PFOR, domain III"/>
    <property type="match status" value="1"/>
</dbReference>
<dbReference type="GO" id="GO:0005829">
    <property type="term" value="C:cytosol"/>
    <property type="evidence" value="ECO:0007669"/>
    <property type="project" value="TreeGrafter"/>
</dbReference>
<dbReference type="AlphaFoldDB" id="A0A9P9ASV7"/>
<dbReference type="GO" id="GO:0046872">
    <property type="term" value="F:metal ion binding"/>
    <property type="evidence" value="ECO:0007669"/>
    <property type="project" value="UniProtKB-KW"/>
</dbReference>
<evidence type="ECO:0000256" key="12">
    <source>
        <dbReference type="ARBA" id="ARBA00022982"/>
    </source>
</evidence>
<evidence type="ECO:0000256" key="14">
    <source>
        <dbReference type="ARBA" id="ARBA00023004"/>
    </source>
</evidence>
<dbReference type="GO" id="GO:0004783">
    <property type="term" value="F:sulfite reductase (NADPH) activity"/>
    <property type="evidence" value="ECO:0007669"/>
    <property type="project" value="UniProtKB-EC"/>
</dbReference>
<dbReference type="PRINTS" id="PR00371">
    <property type="entry name" value="FPNCR"/>
</dbReference>
<evidence type="ECO:0000313" key="20">
    <source>
        <dbReference type="Proteomes" id="UP000777438"/>
    </source>
</evidence>
<keyword evidence="13" id="KW-0560">Oxidoreductase</keyword>
<comment type="pathway">
    <text evidence="3">Sulfur metabolism; hydrogen sulfide biosynthesis; hydrogen sulfide from sulfite (NADPH route): step 1/1.</text>
</comment>
<dbReference type="EMBL" id="JAGPYM010000005">
    <property type="protein sequence ID" value="KAH6894290.1"/>
    <property type="molecule type" value="Genomic_DNA"/>
</dbReference>
<dbReference type="InterPro" id="IPR009014">
    <property type="entry name" value="Transketo_C/PFOR_II"/>
</dbReference>
<comment type="caution">
    <text evidence="19">The sequence shown here is derived from an EMBL/GenBank/DDBJ whole genome shotgun (WGS) entry which is preliminary data.</text>
</comment>
<dbReference type="GO" id="GO:0051539">
    <property type="term" value="F:4 iron, 4 sulfur cluster binding"/>
    <property type="evidence" value="ECO:0007669"/>
    <property type="project" value="UniProtKB-KW"/>
</dbReference>
<evidence type="ECO:0000256" key="2">
    <source>
        <dbReference type="ARBA" id="ARBA00001974"/>
    </source>
</evidence>
<dbReference type="GO" id="GO:0050660">
    <property type="term" value="F:flavin adenine dinucleotide binding"/>
    <property type="evidence" value="ECO:0007669"/>
    <property type="project" value="TreeGrafter"/>
</dbReference>
<dbReference type="EC" id="1.8.1.2" evidence="4"/>
<dbReference type="Gene3D" id="3.40.50.920">
    <property type="match status" value="1"/>
</dbReference>
<evidence type="ECO:0000256" key="13">
    <source>
        <dbReference type="ARBA" id="ARBA00023002"/>
    </source>
</evidence>
<comment type="catalytic activity">
    <reaction evidence="16">
        <text>hydrogen sulfide + 3 NADP(+) + 3 H2O = sulfite + 3 NADPH + 4 H(+)</text>
        <dbReference type="Rhea" id="RHEA:13801"/>
        <dbReference type="ChEBI" id="CHEBI:15377"/>
        <dbReference type="ChEBI" id="CHEBI:15378"/>
        <dbReference type="ChEBI" id="CHEBI:17359"/>
        <dbReference type="ChEBI" id="CHEBI:29919"/>
        <dbReference type="ChEBI" id="CHEBI:57783"/>
        <dbReference type="ChEBI" id="CHEBI:58349"/>
        <dbReference type="EC" id="1.8.1.2"/>
    </reaction>
</comment>
<dbReference type="InterPro" id="IPR017938">
    <property type="entry name" value="Riboflavin_synthase-like_b-brl"/>
</dbReference>
<comment type="function">
    <text evidence="17">This enzyme catalyzes the 6-electron reduction of sulfite to sulfide. This is one of several activities required for the biosynthesis of L-cysteine from sulfate.</text>
</comment>
<evidence type="ECO:0000256" key="7">
    <source>
        <dbReference type="ARBA" id="ARBA00022630"/>
    </source>
</evidence>
<dbReference type="Proteomes" id="UP000777438">
    <property type="component" value="Unassembled WGS sequence"/>
</dbReference>
<keyword evidence="9" id="KW-0479">Metal-binding</keyword>
<name>A0A9P9ASV7_9HYPO</name>
<dbReference type="GO" id="GO:0010181">
    <property type="term" value="F:FMN binding"/>
    <property type="evidence" value="ECO:0007669"/>
    <property type="project" value="TreeGrafter"/>
</dbReference>
<evidence type="ECO:0000256" key="3">
    <source>
        <dbReference type="ARBA" id="ARBA00004774"/>
    </source>
</evidence>
<dbReference type="Gene3D" id="3.40.50.970">
    <property type="match status" value="1"/>
</dbReference>
<dbReference type="PANTHER" id="PTHR19384">
    <property type="entry name" value="NITRIC OXIDE SYNTHASE-RELATED"/>
    <property type="match status" value="1"/>
</dbReference>
<evidence type="ECO:0000259" key="18">
    <source>
        <dbReference type="PROSITE" id="PS51384"/>
    </source>
</evidence>
<sequence>MPHKESSSLPFGQLVPLSSISGPTYVTAQLLVQQIAYKLSDKIFSHSPETFDLDIALKEWAAKEEKNIHGYATTVLPSQTRVGAGAIALGYIFSPDFDVTKRHIPQTLVAPSGSLQQLRGTLDQLSLLYGVSSPFVGHVAAVDYSDSKGLVSNYDTALRLAEDLGLGLVSSASTYEAQHMALFATLLASLLPTLHIYDGVRTARETLRVVDALSESGIADLYTKLSAEVGKLNTRLDIAGKVVELLKAFNDELGTIYEPFEYHGHEAPDVVLVAFGSVEAQVAKQVLNKISADGAKVGVINVRIYRPFIEEAFLKAIPASARTIAVLGQVKDDLAVEDEATQSALYSDVLTAVTFSGQFEAEPEVLDIKYTPGQTFTPQGLVHTLHKIFGNEGEAKALPSLIQAQQFTFWDLDNSVAINSPSDIGSILSKESTSNIYVNETFDNLTQGGIVRSDLRSSKKALEAPYDIDEADTVVVGDEKLLQEVDVAKSITPGGKVIVNISGFKDEDVEKKLPVSFRKAIQEKAVELYILDVASSPAFEKDPAAVKLLLELAFFKVALPDTTAKDLGALAAEGTTPTVEQATEALDTCLRQLEVPAAWAEVASDYVESDLPASIKGNSFVAHQKEEVEEVLELHDWQTAAKALTFKEAYGAKSALRPDLSVKTATITVKENRRLTPADYDRNIFNIEFDLGDSGLTYKIGEALGIHAENDEEEVNQFIEFYGLNPADIVQVPSREDNSVAEVRTVFQALVQNIDILGKPPKRFYEALAEFATDETEKGKLEALGGQAGAEDFKRRSDLDTLTYVDVLQEFKSAHPSFHDLIKIVSPAKRREYSIASAQAVTPNSVTLMIVAVDWVDPKGRKRYGHATRYLSRLPVGAKVTASVKPSVMKLPTKDTAPLIMAGLGTGLAPFRAFVQYRAMQKAQGKEIGSILLYLGSRHQREEYLYGEEWEAYLAAGVVTLVGAAFSRDQPQKIYIQDRMRQTLKEIAKAYLEEQGSFYLCGPTWPVPDVTKVLEEAIALEAKASGKKVDPRKEIEKLKEEGRYVLEVY</sequence>
<dbReference type="InterPro" id="IPR033412">
    <property type="entry name" value="PFOR_II"/>
</dbReference>
<keyword evidence="6" id="KW-0004">4Fe-4S</keyword>
<keyword evidence="8" id="KW-0288">FMN</keyword>
<dbReference type="FunFam" id="3.40.50.920:FF:000007">
    <property type="entry name" value="Pyruvate:ferredoxin (Flavodoxin) oxidoreductase"/>
    <property type="match status" value="1"/>
</dbReference>
<evidence type="ECO:0000256" key="17">
    <source>
        <dbReference type="ARBA" id="ARBA00059320"/>
    </source>
</evidence>
<dbReference type="Gene3D" id="3.40.50.80">
    <property type="entry name" value="Nucleotide-binding domain of ferredoxin-NADP reductase (FNR) module"/>
    <property type="match status" value="1"/>
</dbReference>
<feature type="domain" description="FAD-binding FR-type" evidence="18">
    <location>
        <begin position="662"/>
        <end position="893"/>
    </location>
</feature>
<accession>A0A9P9ASV7</accession>
<evidence type="ECO:0000256" key="16">
    <source>
        <dbReference type="ARBA" id="ARBA00052219"/>
    </source>
</evidence>
<reference evidence="19 20" key="1">
    <citation type="journal article" date="2021" name="Nat. Commun.">
        <title>Genetic determinants of endophytism in the Arabidopsis root mycobiome.</title>
        <authorList>
            <person name="Mesny F."/>
            <person name="Miyauchi S."/>
            <person name="Thiergart T."/>
            <person name="Pickel B."/>
            <person name="Atanasova L."/>
            <person name="Karlsson M."/>
            <person name="Huettel B."/>
            <person name="Barry K.W."/>
            <person name="Haridas S."/>
            <person name="Chen C."/>
            <person name="Bauer D."/>
            <person name="Andreopoulos W."/>
            <person name="Pangilinan J."/>
            <person name="LaButti K."/>
            <person name="Riley R."/>
            <person name="Lipzen A."/>
            <person name="Clum A."/>
            <person name="Drula E."/>
            <person name="Henrissat B."/>
            <person name="Kohler A."/>
            <person name="Grigoriev I.V."/>
            <person name="Martin F.M."/>
            <person name="Hacquard S."/>
        </authorList>
    </citation>
    <scope>NUCLEOTIDE SEQUENCE [LARGE SCALE GENOMIC DNA]</scope>
    <source>
        <strain evidence="19 20">MPI-CAGE-CH-0241</strain>
    </source>
</reference>
<keyword evidence="5" id="KW-0813">Transport</keyword>
<evidence type="ECO:0000256" key="15">
    <source>
        <dbReference type="ARBA" id="ARBA00023014"/>
    </source>
</evidence>
<dbReference type="PROSITE" id="PS51384">
    <property type="entry name" value="FAD_FR"/>
    <property type="match status" value="1"/>
</dbReference>
<evidence type="ECO:0000256" key="6">
    <source>
        <dbReference type="ARBA" id="ARBA00022485"/>
    </source>
</evidence>
<evidence type="ECO:0000256" key="5">
    <source>
        <dbReference type="ARBA" id="ARBA00022448"/>
    </source>
</evidence>
<keyword evidence="20" id="KW-1185">Reference proteome</keyword>
<proteinExistence type="predicted"/>